<gene>
    <name evidence="4" type="ORF">H8S00_13165</name>
</gene>
<organism evidence="4 5">
    <name type="scientific">Eubacterium segne</name>
    <dbReference type="NCBI Taxonomy" id="2763045"/>
    <lineage>
        <taxon>Bacteria</taxon>
        <taxon>Bacillati</taxon>
        <taxon>Bacillota</taxon>
        <taxon>Clostridia</taxon>
        <taxon>Eubacteriales</taxon>
        <taxon>Eubacteriaceae</taxon>
        <taxon>Eubacterium</taxon>
    </lineage>
</organism>
<feature type="region of interest" description="Disordered" evidence="1">
    <location>
        <begin position="337"/>
        <end position="364"/>
    </location>
</feature>
<dbReference type="Gene3D" id="1.50.10.20">
    <property type="match status" value="1"/>
</dbReference>
<evidence type="ECO:0000256" key="2">
    <source>
        <dbReference type="SAM" id="Phobius"/>
    </source>
</evidence>
<reference evidence="4 5" key="1">
    <citation type="submission" date="2020-08" db="EMBL/GenBank/DDBJ databases">
        <title>Genome public.</title>
        <authorList>
            <person name="Liu C."/>
            <person name="Sun Q."/>
        </authorList>
    </citation>
    <scope>NUCLEOTIDE SEQUENCE [LARGE SCALE GENOMIC DNA]</scope>
    <source>
        <strain evidence="4 5">BX4</strain>
    </source>
</reference>
<keyword evidence="3" id="KW-0732">Signal</keyword>
<feature type="chain" id="PRO_5046500653" evidence="3">
    <location>
        <begin position="23"/>
        <end position="466"/>
    </location>
</feature>
<feature type="compositionally biased region" description="Low complexity" evidence="1">
    <location>
        <begin position="346"/>
        <end position="364"/>
    </location>
</feature>
<proteinExistence type="predicted"/>
<evidence type="ECO:0000256" key="3">
    <source>
        <dbReference type="SAM" id="SignalP"/>
    </source>
</evidence>
<feature type="transmembrane region" description="Helical" evidence="2">
    <location>
        <begin position="437"/>
        <end position="456"/>
    </location>
</feature>
<dbReference type="RefSeq" id="WP_186840713.1">
    <property type="nucleotide sequence ID" value="NZ_JACOOZ010000011.1"/>
</dbReference>
<keyword evidence="2" id="KW-0472">Membrane</keyword>
<dbReference type="SUPFAM" id="SSF48239">
    <property type="entry name" value="Terpenoid cyclases/Protein prenyltransferases"/>
    <property type="match status" value="1"/>
</dbReference>
<sequence>MKKRIVCVIMILLLISTVPVCGATALTKAQTDKYLYDISYYEQYNITKPSYGSVGGEWMVMGLARYGAVTRETLSTYKSNLKAYVKSCNGQLSSRKYTEYARVVIALTAIEENPENFAGYNLVRPLAEYDRLISQGLNGIIYGLIALDCGNYDIPKPEKNYTGEVTTREKLVKTILNNQKSDGGWNFSGTKADTDMTAMAIQALAPYMSEERVKKAVDKAVDCLGELQQSDGGYATSNVKNCESTAQVLTAISTINVSVKDSRFIKNGNSVIDGLMKYYKNGGFSHAQGGMINQMSTEQAMYALTAYYRNISGMNRLFDMSDGITYKSIEIKKADNSRENIENKNNKNNRSGNKNSKSSKTVKKINNTTTYYQEKTLPETTTIKKSKKKGKKTVENETIVETEIETKKDGETIVVTKIVEETTENSSSEEKQKNNNGIIILLGAIVIVAAGTVIIIKKEKVAKSHK</sequence>
<evidence type="ECO:0000256" key="1">
    <source>
        <dbReference type="SAM" id="MobiDB-lite"/>
    </source>
</evidence>
<keyword evidence="2" id="KW-0812">Transmembrane</keyword>
<keyword evidence="2" id="KW-1133">Transmembrane helix</keyword>
<dbReference type="InterPro" id="IPR008930">
    <property type="entry name" value="Terpenoid_cyclase/PrenylTrfase"/>
</dbReference>
<dbReference type="CDD" id="cd00688">
    <property type="entry name" value="ISOPREN_C2_like"/>
    <property type="match status" value="1"/>
</dbReference>
<evidence type="ECO:0000313" key="5">
    <source>
        <dbReference type="Proteomes" id="UP000597877"/>
    </source>
</evidence>
<dbReference type="Proteomes" id="UP000597877">
    <property type="component" value="Unassembled WGS sequence"/>
</dbReference>
<comment type="caution">
    <text evidence="4">The sequence shown here is derived from an EMBL/GenBank/DDBJ whole genome shotgun (WGS) entry which is preliminary data.</text>
</comment>
<feature type="signal peptide" evidence="3">
    <location>
        <begin position="1"/>
        <end position="22"/>
    </location>
</feature>
<evidence type="ECO:0000313" key="4">
    <source>
        <dbReference type="EMBL" id="MBC5668919.1"/>
    </source>
</evidence>
<name>A0ABR7F5N2_9FIRM</name>
<keyword evidence="5" id="KW-1185">Reference proteome</keyword>
<dbReference type="EMBL" id="JACOOZ010000011">
    <property type="protein sequence ID" value="MBC5668919.1"/>
    <property type="molecule type" value="Genomic_DNA"/>
</dbReference>
<accession>A0ABR7F5N2</accession>
<protein>
    <submittedName>
        <fullName evidence="4">Terpene cyclase/mutase family protein</fullName>
    </submittedName>
</protein>